<keyword evidence="4 7" id="KW-0418">Kinase</keyword>
<keyword evidence="5" id="KW-0067">ATP-binding</keyword>
<evidence type="ECO:0000256" key="3">
    <source>
        <dbReference type="ARBA" id="ARBA00022741"/>
    </source>
</evidence>
<evidence type="ECO:0000256" key="6">
    <source>
        <dbReference type="ARBA" id="ARBA00047872"/>
    </source>
</evidence>
<dbReference type="EMBL" id="JAXLQG010000008">
    <property type="protein sequence ID" value="KAK5536784.1"/>
    <property type="molecule type" value="Genomic_DNA"/>
</dbReference>
<evidence type="ECO:0000259" key="8">
    <source>
        <dbReference type="PROSITE" id="PS51671"/>
    </source>
</evidence>
<proteinExistence type="inferred from homology"/>
<comment type="similarity">
    <text evidence="1 7">Belongs to the aspartokinase family.</text>
</comment>
<keyword evidence="10" id="KW-1185">Reference proteome</keyword>
<dbReference type="InterPro" id="IPR036393">
    <property type="entry name" value="AceGlu_kinase-like_sf"/>
</dbReference>
<comment type="catalytic activity">
    <reaction evidence="6 7">
        <text>L-aspartate + ATP = 4-phospho-L-aspartate + ADP</text>
        <dbReference type="Rhea" id="RHEA:23776"/>
        <dbReference type="ChEBI" id="CHEBI:29991"/>
        <dbReference type="ChEBI" id="CHEBI:30616"/>
        <dbReference type="ChEBI" id="CHEBI:57535"/>
        <dbReference type="ChEBI" id="CHEBI:456216"/>
        <dbReference type="EC" id="2.7.2.4"/>
    </reaction>
</comment>
<evidence type="ECO:0000256" key="1">
    <source>
        <dbReference type="ARBA" id="ARBA00010122"/>
    </source>
</evidence>
<dbReference type="AlphaFoldDB" id="A0AAV9QB84"/>
<organism evidence="9 10">
    <name type="scientific">Vermiconidia calcicola</name>
    <dbReference type="NCBI Taxonomy" id="1690605"/>
    <lineage>
        <taxon>Eukaryota</taxon>
        <taxon>Fungi</taxon>
        <taxon>Dikarya</taxon>
        <taxon>Ascomycota</taxon>
        <taxon>Pezizomycotina</taxon>
        <taxon>Dothideomycetes</taxon>
        <taxon>Dothideomycetidae</taxon>
        <taxon>Mycosphaerellales</taxon>
        <taxon>Extremaceae</taxon>
        <taxon>Vermiconidia</taxon>
    </lineage>
</organism>
<evidence type="ECO:0000256" key="2">
    <source>
        <dbReference type="ARBA" id="ARBA00022679"/>
    </source>
</evidence>
<evidence type="ECO:0000256" key="4">
    <source>
        <dbReference type="ARBA" id="ARBA00022777"/>
    </source>
</evidence>
<dbReference type="InterPro" id="IPR045865">
    <property type="entry name" value="ACT-like_dom_sf"/>
</dbReference>
<dbReference type="Proteomes" id="UP001345827">
    <property type="component" value="Unassembled WGS sequence"/>
</dbReference>
<dbReference type="InterPro" id="IPR001048">
    <property type="entry name" value="Asp/Glu/Uridylate_kinase"/>
</dbReference>
<dbReference type="GO" id="GO:0005829">
    <property type="term" value="C:cytosol"/>
    <property type="evidence" value="ECO:0007669"/>
    <property type="project" value="TreeGrafter"/>
</dbReference>
<dbReference type="SUPFAM" id="SSF53633">
    <property type="entry name" value="Carbamate kinase-like"/>
    <property type="match status" value="1"/>
</dbReference>
<gene>
    <name evidence="9" type="primary">HOM3</name>
    <name evidence="9" type="ORF">LTR25_005458</name>
</gene>
<name>A0AAV9QB84_9PEZI</name>
<dbReference type="EC" id="2.7.2.4" evidence="7"/>
<dbReference type="InterPro" id="IPR005260">
    <property type="entry name" value="Asp_kin_monofn"/>
</dbReference>
<dbReference type="NCBIfam" id="TIGR00657">
    <property type="entry name" value="asp_kinases"/>
    <property type="match status" value="1"/>
</dbReference>
<reference evidence="9 10" key="1">
    <citation type="submission" date="2023-06" db="EMBL/GenBank/DDBJ databases">
        <title>Black Yeasts Isolated from many extreme environments.</title>
        <authorList>
            <person name="Coleine C."/>
            <person name="Stajich J.E."/>
            <person name="Selbmann L."/>
        </authorList>
    </citation>
    <scope>NUCLEOTIDE SEQUENCE [LARGE SCALE GENOMIC DNA]</scope>
    <source>
        <strain evidence="9 10">CCFEE 5887</strain>
    </source>
</reference>
<dbReference type="Pfam" id="PF22468">
    <property type="entry name" value="ACT_9"/>
    <property type="match status" value="1"/>
</dbReference>
<keyword evidence="2 7" id="KW-0808">Transferase</keyword>
<evidence type="ECO:0000256" key="5">
    <source>
        <dbReference type="ARBA" id="ARBA00022840"/>
    </source>
</evidence>
<dbReference type="PANTHER" id="PTHR21499:SF59">
    <property type="entry name" value="ASPARTOKINASE"/>
    <property type="match status" value="1"/>
</dbReference>
<protein>
    <recommendedName>
        <fullName evidence="7">Aspartokinase</fullName>
        <ecNumber evidence="7">2.7.2.4</ecNumber>
    </recommendedName>
</protein>
<dbReference type="Pfam" id="PF00696">
    <property type="entry name" value="AA_kinase"/>
    <property type="match status" value="1"/>
</dbReference>
<dbReference type="InterPro" id="IPR002912">
    <property type="entry name" value="ACT_dom"/>
</dbReference>
<dbReference type="InterPro" id="IPR054352">
    <property type="entry name" value="ACT_Aspartokinase"/>
</dbReference>
<dbReference type="CDD" id="cd04892">
    <property type="entry name" value="ACT_AK-like_2"/>
    <property type="match status" value="1"/>
</dbReference>
<sequence>MTDSIIPTYLKDYNLAVVCSARSTTKKDAGTTSLLLKALDCAVSNETSMTACHQVIDTLKQEHLSAATALEYYGMNDRAEHILTTLRCNIVEEVENLRKFLSATWTIGEVSDRTQDRVLGVGERLSCLIVAAALSIKDLPAEMVNLENVVQSAETRSIREQRAAYQQNPVRFLQQLQDAVKMQILACSADGKIPIVTGFFGSMPNSLLHTVGRGYSDLCAALCAISVDAEELQIWKEVDGIFTADPTKVSTARVLPTVTSEEATELTYYGSEVIHPLTMSLLREERVSLGLKNVKNPSAVGTVIYPARNPNTSPTRSPSSTELDANMTALMAANGYDGDKQAKRVPTAITAKESITLVNITSNGKVPPQAFLGQIPGILGRHQLALSLTSSSHQSLSLALSSTGPADLIEAVADALPDLEEFGTTTVMPKMSIISVIGHRMKNMVGVAAEIFSALASARINIYLISQGASEINISFVVRAQDTLLAMEVIHTKVMRVPGHAEKEMSLIRGPWLY</sequence>
<feature type="domain" description="ACT" evidence="8">
    <location>
        <begin position="436"/>
        <end position="510"/>
    </location>
</feature>
<keyword evidence="3" id="KW-0547">Nucleotide-binding</keyword>
<evidence type="ECO:0000313" key="10">
    <source>
        <dbReference type="Proteomes" id="UP001345827"/>
    </source>
</evidence>
<dbReference type="InterPro" id="IPR001341">
    <property type="entry name" value="Asp_kinase"/>
</dbReference>
<evidence type="ECO:0000313" key="9">
    <source>
        <dbReference type="EMBL" id="KAK5536784.1"/>
    </source>
</evidence>
<dbReference type="PROSITE" id="PS51671">
    <property type="entry name" value="ACT"/>
    <property type="match status" value="1"/>
</dbReference>
<dbReference type="Gene3D" id="3.30.2130.10">
    <property type="entry name" value="VC0802-like"/>
    <property type="match status" value="1"/>
</dbReference>
<dbReference type="GO" id="GO:0009089">
    <property type="term" value="P:lysine biosynthetic process via diaminopimelate"/>
    <property type="evidence" value="ECO:0007669"/>
    <property type="project" value="InterPro"/>
</dbReference>
<comment type="caution">
    <text evidence="9">The sequence shown here is derived from an EMBL/GenBank/DDBJ whole genome shotgun (WGS) entry which is preliminary data.</text>
</comment>
<dbReference type="GO" id="GO:0005524">
    <property type="term" value="F:ATP binding"/>
    <property type="evidence" value="ECO:0007669"/>
    <property type="project" value="UniProtKB-KW"/>
</dbReference>
<accession>A0AAV9QB84</accession>
<dbReference type="GO" id="GO:0009090">
    <property type="term" value="P:homoserine biosynthetic process"/>
    <property type="evidence" value="ECO:0007669"/>
    <property type="project" value="TreeGrafter"/>
</dbReference>
<dbReference type="GO" id="GO:0004072">
    <property type="term" value="F:aspartate kinase activity"/>
    <property type="evidence" value="ECO:0007669"/>
    <property type="project" value="UniProtKB-EC"/>
</dbReference>
<dbReference type="SUPFAM" id="SSF55021">
    <property type="entry name" value="ACT-like"/>
    <property type="match status" value="2"/>
</dbReference>
<evidence type="ECO:0000256" key="7">
    <source>
        <dbReference type="RuleBase" id="RU003448"/>
    </source>
</evidence>
<dbReference type="PANTHER" id="PTHR21499">
    <property type="entry name" value="ASPARTATE KINASE"/>
    <property type="match status" value="1"/>
</dbReference>
<dbReference type="Gene3D" id="3.40.1160.10">
    <property type="entry name" value="Acetylglutamate kinase-like"/>
    <property type="match status" value="1"/>
</dbReference>
<dbReference type="PIRSF" id="PIRSF000726">
    <property type="entry name" value="Asp_kin"/>
    <property type="match status" value="1"/>
</dbReference>